<sequence>MMFEITSYKPPERTGPMLSQQPFEAEPVLGEHDATSSRKTSTAPSFETSDKNSFREIPECEMADQALLSRAALMTEAFEAIDVHDEGVIKWESITEYLERNLASGRLMFAEAVDKLYCIYQSSKFVHILNPITCGAGGVMDICYVDTYGKIALAGHDNSIHMMTTNGLTLSKKLSCKHYPPSCLEWMTGANKLLSGCIEGSMQVWDLETCSEITSKKAHNDFVTKILHSPGERVFVTASADSTMKIWDAQLLECKQVLTGHTRSVTSIALSKDYNCLISAGLDQNAMVWSPCNLKKPVCHLRGHPYSLCGVVVVPGTPQVVTADVSGTLRLWDLRNFRSFQTFGGSMQSLTSSCDQTSNRSRKEYRESRGQKAHVIFQATVGKEGVSCMTVCDDSKVLACGSGKAVHIFCLHRLQKANTVEGFSSLVQAIDCAPSGEFLVVGEESGVISVWRHGITEQQRTWTFFYCWEDISQLETLMCDGVTLEDLRNQIDGGQQTVETGQAMKFTYKRRLFSSANDDHELIVPASTRAVKVNKFQSDALQVYTADERGSIRLWDLSKVQERSALEAPNTPSKNREIIRLVGETEDKVSRCDTNAASATKMRRGVMAMYSRTFLTQPSSDWTDKGNVEPDGISMLRKRRDGTQGMYT</sequence>
<accession>A0A1D3D8X5</accession>
<protein>
    <submittedName>
        <fullName evidence="5">Wd g-beta repeat-containing protein</fullName>
    </submittedName>
</protein>
<evidence type="ECO:0000256" key="3">
    <source>
        <dbReference type="PROSITE-ProRule" id="PRU00221"/>
    </source>
</evidence>
<dbReference type="AlphaFoldDB" id="A0A1D3D8X5"/>
<name>A0A1D3D8X5_9EIME</name>
<evidence type="ECO:0000256" key="2">
    <source>
        <dbReference type="ARBA" id="ARBA00022737"/>
    </source>
</evidence>
<dbReference type="InterPro" id="IPR001680">
    <property type="entry name" value="WD40_rpt"/>
</dbReference>
<organism evidence="5 6">
    <name type="scientific">Cyclospora cayetanensis</name>
    <dbReference type="NCBI Taxonomy" id="88456"/>
    <lineage>
        <taxon>Eukaryota</taxon>
        <taxon>Sar</taxon>
        <taxon>Alveolata</taxon>
        <taxon>Apicomplexa</taxon>
        <taxon>Conoidasida</taxon>
        <taxon>Coccidia</taxon>
        <taxon>Eucoccidiorida</taxon>
        <taxon>Eimeriorina</taxon>
        <taxon>Eimeriidae</taxon>
        <taxon>Cyclospora</taxon>
    </lineage>
</organism>
<evidence type="ECO:0000313" key="5">
    <source>
        <dbReference type="EMBL" id="OEH79906.1"/>
    </source>
</evidence>
<evidence type="ECO:0000313" key="6">
    <source>
        <dbReference type="Proteomes" id="UP000095192"/>
    </source>
</evidence>
<evidence type="ECO:0000256" key="1">
    <source>
        <dbReference type="ARBA" id="ARBA00022574"/>
    </source>
</evidence>
<dbReference type="SMART" id="SM00320">
    <property type="entry name" value="WD40"/>
    <property type="match status" value="8"/>
</dbReference>
<dbReference type="PROSITE" id="PS50082">
    <property type="entry name" value="WD_REPEATS_2"/>
    <property type="match status" value="3"/>
</dbReference>
<dbReference type="Pfam" id="PF00400">
    <property type="entry name" value="WD40"/>
    <property type="match status" value="3"/>
</dbReference>
<feature type="compositionally biased region" description="Polar residues" evidence="4">
    <location>
        <begin position="37"/>
        <end position="47"/>
    </location>
</feature>
<dbReference type="InterPro" id="IPR015943">
    <property type="entry name" value="WD40/YVTN_repeat-like_dom_sf"/>
</dbReference>
<dbReference type="Gene3D" id="2.130.10.10">
    <property type="entry name" value="YVTN repeat-like/Quinoprotein amine dehydrogenase"/>
    <property type="match status" value="3"/>
</dbReference>
<dbReference type="VEuPathDB" id="ToxoDB:LOC34621699"/>
<keyword evidence="2" id="KW-0677">Repeat</keyword>
<dbReference type="PRINTS" id="PR00320">
    <property type="entry name" value="GPROTEINBRPT"/>
</dbReference>
<feature type="repeat" description="WD" evidence="3">
    <location>
        <begin position="258"/>
        <end position="290"/>
    </location>
</feature>
<dbReference type="InParanoid" id="A0A1D3D8X5"/>
<comment type="caution">
    <text evidence="5">The sequence shown here is derived from an EMBL/GenBank/DDBJ whole genome shotgun (WGS) entry which is preliminary data.</text>
</comment>
<gene>
    <name evidence="5" type="ORF">cyc_05324</name>
</gene>
<dbReference type="EMBL" id="JROU02000241">
    <property type="protein sequence ID" value="OEH79906.1"/>
    <property type="molecule type" value="Genomic_DNA"/>
</dbReference>
<feature type="repeat" description="WD" evidence="3">
    <location>
        <begin position="301"/>
        <end position="342"/>
    </location>
</feature>
<reference evidence="5 6" key="1">
    <citation type="journal article" date="2016" name="BMC Genomics">
        <title>Comparative genomics reveals Cyclospora cayetanensis possesses coccidia-like metabolism and invasion components but unique surface antigens.</title>
        <authorList>
            <person name="Liu S."/>
            <person name="Wang L."/>
            <person name="Zheng H."/>
            <person name="Xu Z."/>
            <person name="Roellig D.M."/>
            <person name="Li N."/>
            <person name="Frace M.A."/>
            <person name="Tang K."/>
            <person name="Arrowood M.J."/>
            <person name="Moss D.M."/>
            <person name="Zhang L."/>
            <person name="Feng Y."/>
            <person name="Xiao L."/>
        </authorList>
    </citation>
    <scope>NUCLEOTIDE SEQUENCE [LARGE SCALE GENOMIC DNA]</scope>
    <source>
        <strain evidence="5 6">CHN_HEN01</strain>
    </source>
</reference>
<dbReference type="InterPro" id="IPR050505">
    <property type="entry name" value="WDR55/POC1"/>
</dbReference>
<feature type="region of interest" description="Disordered" evidence="4">
    <location>
        <begin position="621"/>
        <end position="648"/>
    </location>
</feature>
<feature type="repeat" description="WD" evidence="3">
    <location>
        <begin position="216"/>
        <end position="248"/>
    </location>
</feature>
<dbReference type="PANTHER" id="PTHR44019:SF8">
    <property type="entry name" value="POC1 CENTRIOLAR PROTEIN HOMOLOG"/>
    <property type="match status" value="1"/>
</dbReference>
<dbReference type="InterPro" id="IPR036322">
    <property type="entry name" value="WD40_repeat_dom_sf"/>
</dbReference>
<dbReference type="PROSITE" id="PS50294">
    <property type="entry name" value="WD_REPEATS_REGION"/>
    <property type="match status" value="2"/>
</dbReference>
<dbReference type="SUPFAM" id="SSF50978">
    <property type="entry name" value="WD40 repeat-like"/>
    <property type="match status" value="1"/>
</dbReference>
<dbReference type="SUPFAM" id="SSF51004">
    <property type="entry name" value="C-terminal (heme d1) domain of cytochrome cd1-nitrite reductase"/>
    <property type="match status" value="1"/>
</dbReference>
<dbReference type="Proteomes" id="UP000095192">
    <property type="component" value="Unassembled WGS sequence"/>
</dbReference>
<dbReference type="InterPro" id="IPR020472">
    <property type="entry name" value="WD40_PAC1"/>
</dbReference>
<keyword evidence="6" id="KW-1185">Reference proteome</keyword>
<keyword evidence="1 3" id="KW-0853">WD repeat</keyword>
<dbReference type="InterPro" id="IPR011048">
    <property type="entry name" value="Haem_d1_sf"/>
</dbReference>
<feature type="region of interest" description="Disordered" evidence="4">
    <location>
        <begin position="1"/>
        <end position="50"/>
    </location>
</feature>
<dbReference type="PANTHER" id="PTHR44019">
    <property type="entry name" value="WD REPEAT-CONTAINING PROTEIN 55"/>
    <property type="match status" value="1"/>
</dbReference>
<proteinExistence type="predicted"/>
<dbReference type="VEuPathDB" id="ToxoDB:cyc_05324"/>
<evidence type="ECO:0000256" key="4">
    <source>
        <dbReference type="SAM" id="MobiDB-lite"/>
    </source>
</evidence>